<dbReference type="EMBL" id="WWCX01000001">
    <property type="protein sequence ID" value="MYM92348.1"/>
    <property type="molecule type" value="Genomic_DNA"/>
</dbReference>
<organism evidence="2 3">
    <name type="scientific">Duganella vulcania</name>
    <dbReference type="NCBI Taxonomy" id="2692166"/>
    <lineage>
        <taxon>Bacteria</taxon>
        <taxon>Pseudomonadati</taxon>
        <taxon>Pseudomonadota</taxon>
        <taxon>Betaproteobacteria</taxon>
        <taxon>Burkholderiales</taxon>
        <taxon>Oxalobacteraceae</taxon>
        <taxon>Telluria group</taxon>
        <taxon>Duganella</taxon>
    </lineage>
</organism>
<sequence>MLTTDDSNNLPRSSMRAPTLLKVKAMLLYSLVLSMVVFPVCGWVPGAFGEHVARNSLMMLVVLLLPLGNLKMPWWQSSLLSVPIGGVMLSVHAYLAYQYNGYQFTAPTTNAWLLASSGFYMAAAVFGAWIVRRLLWWEFRAFGV</sequence>
<dbReference type="Proteomes" id="UP000447355">
    <property type="component" value="Unassembled WGS sequence"/>
</dbReference>
<name>A0A845GH63_9BURK</name>
<comment type="caution">
    <text evidence="2">The sequence shown here is derived from an EMBL/GenBank/DDBJ whole genome shotgun (WGS) entry which is preliminary data.</text>
</comment>
<keyword evidence="1" id="KW-0812">Transmembrane</keyword>
<feature type="transmembrane region" description="Helical" evidence="1">
    <location>
        <begin position="111"/>
        <end position="131"/>
    </location>
</feature>
<protein>
    <submittedName>
        <fullName evidence="2">Uncharacterized protein</fullName>
    </submittedName>
</protein>
<dbReference type="AlphaFoldDB" id="A0A845GH63"/>
<keyword evidence="1" id="KW-0472">Membrane</keyword>
<dbReference type="RefSeq" id="WP_161081621.1">
    <property type="nucleotide sequence ID" value="NZ_WWCX01000001.1"/>
</dbReference>
<evidence type="ECO:0000313" key="3">
    <source>
        <dbReference type="Proteomes" id="UP000447355"/>
    </source>
</evidence>
<proteinExistence type="predicted"/>
<keyword evidence="1" id="KW-1133">Transmembrane helix</keyword>
<feature type="transmembrane region" description="Helical" evidence="1">
    <location>
        <begin position="25"/>
        <end position="45"/>
    </location>
</feature>
<gene>
    <name evidence="2" type="ORF">GTP90_00565</name>
</gene>
<accession>A0A845GH63</accession>
<reference evidence="2" key="1">
    <citation type="submission" date="2019-12" db="EMBL/GenBank/DDBJ databases">
        <title>Novel species isolated from a subtropical stream in China.</title>
        <authorList>
            <person name="Lu H."/>
        </authorList>
    </citation>
    <scope>NUCLEOTIDE SEQUENCE [LARGE SCALE GENOMIC DNA]</scope>
    <source>
        <strain evidence="2">FT81W</strain>
    </source>
</reference>
<feature type="transmembrane region" description="Helical" evidence="1">
    <location>
        <begin position="79"/>
        <end position="99"/>
    </location>
</feature>
<evidence type="ECO:0000313" key="2">
    <source>
        <dbReference type="EMBL" id="MYM92348.1"/>
    </source>
</evidence>
<evidence type="ECO:0000256" key="1">
    <source>
        <dbReference type="SAM" id="Phobius"/>
    </source>
</evidence>